<feature type="signal peptide" evidence="3">
    <location>
        <begin position="1"/>
        <end position="20"/>
    </location>
</feature>
<comment type="caution">
    <text evidence="6">The sequence shown here is derived from an EMBL/GenBank/DDBJ whole genome shotgun (WGS) entry which is preliminary data.</text>
</comment>
<sequence>MVAVFCKLFGFAWIFQEVDASTACLPNARSPSQRNNLTSNSESYPIGLFIQDWDANYVTSNALHILLEELLGYNVIQTGPGSATPNAFYALMGCPRPTDLLDAGCAPDLVTYNHVNLEVWAEDHAARIREITTKWPSTAPVDLGSMGYDGTISTYFPRSVLVESHFEDGAVLQHYRGWNASWSHNEKYFDSLASIDRSLLRPCNETRFMASTPNEDYLRVTGDMAGLQRQPNGDLVAFCPDGYWWLSPACRGNASRCIPYVTVGVGWFGLDDMMQKVTAYDMPVAIALPRSWAEFPKQVKSTFYWWIPDGTFVDLDPVDITFPPYDFNAYLIGDKRTSAATTAITKLVSQDLSSLAPNVVELVRNMRWNKKDVMDMMREWRKTGDSLRDVACRWLQANPNSWSSWLPDKTKCFPGFGLYNTKLEAFTNIRNDPNDLSFLECRACVSGRHSEQMEDDKGMTYECKPCEPGTSQPSGAALVCEPCQLGEYQNNSGSQSCNRCDIGQYQDQKGSSWCHSCDGGTTLGFGSISRADCGCPAGYINVESNASNLSCVECGEGFDCPALSTLTSLISGSSTLGDQFVPSVRENFYSVPEDPLAAYRCLGEFRCPGGAPGSCSSSLQGTACTDCPQGQSWSNETCTECTTWQIFGWVAAIVLVCTGLIVSYYALTSQSTAKASVLFTTTCAFGMTINALQSVGIIGMMTVKFPANLTGIYEFFQIFLLDIDSLGFGCIAGGFVPLRYIASACFFPGAVLYLLVCQRASYCLPFEYRWAGPKTWSCIGAVLQVGFSTMSTIALAPLMCFSHPNGVHSVLKYPSITCGTPDHTLMLVAGLLLLLFFVLGFLTVCTYAVLVVPTWSSKDQGDRVQAFRFLLGRFRLDSWWFGVALLARGPLMSLPIALATDYPPVQIVSVMLIFMIFLIMETRAWPWKVPLLNVLDCFTGFCIIVLVASNALHIGTVEGAMKLFVDALGTVTMGLLGTVIFLLLIMTSCALCFQAALGGQNELCMFNLQTLPPASLVTATLQSTASKLAQLESFEVSRSVSRLAVYDVNLLLSAAALIASEVTFDQNSPQYRRRIRSSSFAPTGSVDSRAQVPQGQKDQKDKDLCQDEKNDEPVESNTAEPDKVTRVMYVYV</sequence>
<dbReference type="Pfam" id="PF04069">
    <property type="entry name" value="OpuAC"/>
    <property type="match status" value="1"/>
</dbReference>
<organism evidence="6 7">
    <name type="scientific">Symbiodinium natans</name>
    <dbReference type="NCBI Taxonomy" id="878477"/>
    <lineage>
        <taxon>Eukaryota</taxon>
        <taxon>Sar</taxon>
        <taxon>Alveolata</taxon>
        <taxon>Dinophyceae</taxon>
        <taxon>Suessiales</taxon>
        <taxon>Symbiodiniaceae</taxon>
        <taxon>Symbiodinium</taxon>
    </lineage>
</organism>
<feature type="transmembrane region" description="Helical" evidence="2">
    <location>
        <begin position="646"/>
        <end position="667"/>
    </location>
</feature>
<evidence type="ECO:0000256" key="2">
    <source>
        <dbReference type="SAM" id="Phobius"/>
    </source>
</evidence>
<evidence type="ECO:0008006" key="8">
    <source>
        <dbReference type="Google" id="ProtNLM"/>
    </source>
</evidence>
<feature type="transmembrane region" description="Helical" evidence="2">
    <location>
        <begin position="931"/>
        <end position="952"/>
    </location>
</feature>
<dbReference type="PANTHER" id="PTHR46967:SF1">
    <property type="entry name" value="KERATIN-ASSOCIATED PROTEIN 16-1-LIKE"/>
    <property type="match status" value="1"/>
</dbReference>
<feature type="compositionally biased region" description="Basic and acidic residues" evidence="1">
    <location>
        <begin position="1097"/>
        <end position="1112"/>
    </location>
</feature>
<gene>
    <name evidence="6" type="ORF">SNAT2548_LOCUS12345</name>
</gene>
<feature type="transmembrane region" description="Helical" evidence="2">
    <location>
        <begin position="964"/>
        <end position="997"/>
    </location>
</feature>
<dbReference type="InterPro" id="IPR009030">
    <property type="entry name" value="Growth_fac_rcpt_cys_sf"/>
</dbReference>
<dbReference type="InterPro" id="IPR011641">
    <property type="entry name" value="Tyr-kin_ephrin_A/B_rcpt-like"/>
</dbReference>
<evidence type="ECO:0000259" key="5">
    <source>
        <dbReference type="Pfam" id="PF07699"/>
    </source>
</evidence>
<dbReference type="Gene3D" id="3.40.190.10">
    <property type="entry name" value="Periplasmic binding protein-like II"/>
    <property type="match status" value="1"/>
</dbReference>
<evidence type="ECO:0000259" key="4">
    <source>
        <dbReference type="Pfam" id="PF04069"/>
    </source>
</evidence>
<dbReference type="GO" id="GO:0022857">
    <property type="term" value="F:transmembrane transporter activity"/>
    <property type="evidence" value="ECO:0007669"/>
    <property type="project" value="InterPro"/>
</dbReference>
<dbReference type="Pfam" id="PF07699">
    <property type="entry name" value="Ephrin_rec_like"/>
    <property type="match status" value="1"/>
</dbReference>
<feature type="chain" id="PRO_5032932716" description="Tyrosine-protein kinase ephrin type A/B receptor-like domain-containing protein" evidence="3">
    <location>
        <begin position="21"/>
        <end position="1132"/>
    </location>
</feature>
<dbReference type="SUPFAM" id="SSF53850">
    <property type="entry name" value="Periplasmic binding protein-like II"/>
    <property type="match status" value="1"/>
</dbReference>
<keyword evidence="2" id="KW-0812">Transmembrane</keyword>
<proteinExistence type="predicted"/>
<feature type="transmembrane region" description="Helical" evidence="2">
    <location>
        <begin position="740"/>
        <end position="761"/>
    </location>
</feature>
<feature type="transmembrane region" description="Helical" evidence="2">
    <location>
        <begin position="824"/>
        <end position="850"/>
    </location>
</feature>
<dbReference type="PANTHER" id="PTHR46967">
    <property type="entry name" value="INSULIN-LIKE GROWTH FACTOR BINDING PROTEIN,N-TERMINAL"/>
    <property type="match status" value="1"/>
</dbReference>
<feature type="transmembrane region" description="Helical" evidence="2">
    <location>
        <begin position="679"/>
        <end position="703"/>
    </location>
</feature>
<name>A0A812LVH8_9DINO</name>
<keyword evidence="7" id="KW-1185">Reference proteome</keyword>
<feature type="transmembrane region" description="Helical" evidence="2">
    <location>
        <begin position="879"/>
        <end position="898"/>
    </location>
</feature>
<feature type="domain" description="Tyrosine-protein kinase ephrin type A/B receptor-like" evidence="5">
    <location>
        <begin position="486"/>
        <end position="533"/>
    </location>
</feature>
<evidence type="ECO:0000313" key="7">
    <source>
        <dbReference type="Proteomes" id="UP000604046"/>
    </source>
</evidence>
<keyword evidence="2" id="KW-1133">Transmembrane helix</keyword>
<dbReference type="SMART" id="SM01411">
    <property type="entry name" value="Ephrin_rec_like"/>
    <property type="match status" value="3"/>
</dbReference>
<feature type="compositionally biased region" description="Polar residues" evidence="1">
    <location>
        <begin position="1078"/>
        <end position="1093"/>
    </location>
</feature>
<reference evidence="6" key="1">
    <citation type="submission" date="2021-02" db="EMBL/GenBank/DDBJ databases">
        <authorList>
            <person name="Dougan E. K."/>
            <person name="Rhodes N."/>
            <person name="Thang M."/>
            <person name="Chan C."/>
        </authorList>
    </citation>
    <scope>NUCLEOTIDE SEQUENCE</scope>
</reference>
<protein>
    <recommendedName>
        <fullName evidence="8">Tyrosine-protein kinase ephrin type A/B receptor-like domain-containing protein</fullName>
    </recommendedName>
</protein>
<dbReference type="AlphaFoldDB" id="A0A812LVH8"/>
<feature type="transmembrane region" description="Helical" evidence="2">
    <location>
        <begin position="781"/>
        <end position="803"/>
    </location>
</feature>
<dbReference type="OrthoDB" id="418383at2759"/>
<dbReference type="Gene3D" id="2.10.50.10">
    <property type="entry name" value="Tumor Necrosis Factor Receptor, subunit A, domain 2"/>
    <property type="match status" value="1"/>
</dbReference>
<evidence type="ECO:0000256" key="1">
    <source>
        <dbReference type="SAM" id="MobiDB-lite"/>
    </source>
</evidence>
<dbReference type="InterPro" id="IPR007210">
    <property type="entry name" value="ABC_Gly_betaine_transp_sub-bd"/>
</dbReference>
<feature type="transmembrane region" description="Helical" evidence="2">
    <location>
        <begin position="905"/>
        <end position="925"/>
    </location>
</feature>
<dbReference type="Proteomes" id="UP000604046">
    <property type="component" value="Unassembled WGS sequence"/>
</dbReference>
<evidence type="ECO:0000256" key="3">
    <source>
        <dbReference type="SAM" id="SignalP"/>
    </source>
</evidence>
<keyword evidence="3" id="KW-0732">Signal</keyword>
<feature type="region of interest" description="Disordered" evidence="1">
    <location>
        <begin position="1078"/>
        <end position="1120"/>
    </location>
</feature>
<keyword evidence="2" id="KW-0472">Membrane</keyword>
<dbReference type="GO" id="GO:0043190">
    <property type="term" value="C:ATP-binding cassette (ABC) transporter complex"/>
    <property type="evidence" value="ECO:0007669"/>
    <property type="project" value="InterPro"/>
</dbReference>
<evidence type="ECO:0000313" key="6">
    <source>
        <dbReference type="EMBL" id="CAE7250735.1"/>
    </source>
</evidence>
<feature type="domain" description="ABC-type glycine betaine transport system substrate-binding" evidence="4">
    <location>
        <begin position="303"/>
        <end position="396"/>
    </location>
</feature>
<dbReference type="EMBL" id="CAJNDS010001180">
    <property type="protein sequence ID" value="CAE7250735.1"/>
    <property type="molecule type" value="Genomic_DNA"/>
</dbReference>
<accession>A0A812LVH8</accession>
<dbReference type="SUPFAM" id="SSF57184">
    <property type="entry name" value="Growth factor receptor domain"/>
    <property type="match status" value="1"/>
</dbReference>